<dbReference type="RefSeq" id="WP_190479623.1">
    <property type="nucleotide sequence ID" value="NZ_JACOFT010000003.1"/>
</dbReference>
<dbReference type="Gene3D" id="2.40.10.220">
    <property type="entry name" value="predicted glycosyltransferase like domains"/>
    <property type="match status" value="1"/>
</dbReference>
<protein>
    <submittedName>
        <fullName evidence="2">PilZ domain-containing protein</fullName>
    </submittedName>
</protein>
<proteinExistence type="predicted"/>
<dbReference type="EMBL" id="JACOFT010000003">
    <property type="protein sequence ID" value="MBC3812077.1"/>
    <property type="molecule type" value="Genomic_DNA"/>
</dbReference>
<gene>
    <name evidence="2" type="ORF">H8K26_11530</name>
</gene>
<feature type="domain" description="PilZ" evidence="1">
    <location>
        <begin position="26"/>
        <end position="128"/>
    </location>
</feature>
<comment type="caution">
    <text evidence="2">The sequence shown here is derived from an EMBL/GenBank/DDBJ whole genome shotgun (WGS) entry which is preliminary data.</text>
</comment>
<evidence type="ECO:0000313" key="2">
    <source>
        <dbReference type="EMBL" id="MBC3812077.1"/>
    </source>
</evidence>
<dbReference type="SUPFAM" id="SSF141371">
    <property type="entry name" value="PilZ domain-like"/>
    <property type="match status" value="1"/>
</dbReference>
<dbReference type="Pfam" id="PF07238">
    <property type="entry name" value="PilZ"/>
    <property type="match status" value="1"/>
</dbReference>
<sequence length="136" mass="15153">MVFRSELSAETYGALTGDIILMIEFRRAPRINVSWRCGIRMPDGHLLLCRAVNIAGEGVLVQCPESLQLTQIYPMMIEIPGIANSDDIFRVACKGSVRHIILSGDHYHAGMHLTNMSDLHSELVNAWISRANKFAS</sequence>
<dbReference type="InterPro" id="IPR009875">
    <property type="entry name" value="PilZ_domain"/>
</dbReference>
<reference evidence="2 3" key="1">
    <citation type="submission" date="2020-08" db="EMBL/GenBank/DDBJ databases">
        <title>Novel species isolated from subtropical streams in China.</title>
        <authorList>
            <person name="Lu H."/>
        </authorList>
    </citation>
    <scope>NUCLEOTIDE SEQUENCE [LARGE SCALE GENOMIC DNA]</scope>
    <source>
        <strain evidence="2 3">CCTCC AB 2015119</strain>
    </source>
</reference>
<evidence type="ECO:0000259" key="1">
    <source>
        <dbReference type="Pfam" id="PF07238"/>
    </source>
</evidence>
<dbReference type="Proteomes" id="UP000637632">
    <property type="component" value="Unassembled WGS sequence"/>
</dbReference>
<keyword evidence="3" id="KW-1185">Reference proteome</keyword>
<evidence type="ECO:0000313" key="3">
    <source>
        <dbReference type="Proteomes" id="UP000637632"/>
    </source>
</evidence>
<name>A0ABR6XGP2_9BURK</name>
<accession>A0ABR6XGP2</accession>
<organism evidence="2 3">
    <name type="scientific">Undibacterium aquatile</name>
    <dbReference type="NCBI Taxonomy" id="1537398"/>
    <lineage>
        <taxon>Bacteria</taxon>
        <taxon>Pseudomonadati</taxon>
        <taxon>Pseudomonadota</taxon>
        <taxon>Betaproteobacteria</taxon>
        <taxon>Burkholderiales</taxon>
        <taxon>Oxalobacteraceae</taxon>
        <taxon>Undibacterium</taxon>
    </lineage>
</organism>